<reference evidence="2" key="1">
    <citation type="submission" date="2020-05" db="EMBL/GenBank/DDBJ databases">
        <title>Chitinophaga laudate sp. nov., isolated from a tropical peat swamp.</title>
        <authorList>
            <person name="Goh C.B.S."/>
            <person name="Lee M.S."/>
            <person name="Parimannan S."/>
            <person name="Pasbakhsh P."/>
            <person name="Yule C.M."/>
            <person name="Rajandas H."/>
            <person name="Loke S."/>
            <person name="Croft L."/>
            <person name="Tan J.B.L."/>
        </authorList>
    </citation>
    <scope>NUCLEOTIDE SEQUENCE</scope>
    <source>
        <strain evidence="2">Mgbs1</strain>
    </source>
</reference>
<sequence>MVIPEFVIGVKDVRASAAWYQQLLRCEAAHGGDTFEILKDEKGTVILCLHKWGPHGHPTLTDPAITPGNGLIVFLRVSNFRQIWKNAQGISQLQVAEVPHMNHNSGREEFSLRDPDGYYVSISAAE</sequence>
<name>A0A3S1JHV1_9BACT</name>
<feature type="domain" description="Glyoxalase/fosfomycin resistance/dioxygenase" evidence="1">
    <location>
        <begin position="3"/>
        <end position="120"/>
    </location>
</feature>
<dbReference type="Gene3D" id="3.10.180.10">
    <property type="entry name" value="2,3-Dihydroxybiphenyl 1,2-Dioxygenase, domain 1"/>
    <property type="match status" value="1"/>
</dbReference>
<keyword evidence="3" id="KW-1185">Reference proteome</keyword>
<accession>A0A3S1JHV1</accession>
<dbReference type="InterPro" id="IPR029068">
    <property type="entry name" value="Glyas_Bleomycin-R_OHBP_Dase"/>
</dbReference>
<evidence type="ECO:0000313" key="2">
    <source>
        <dbReference type="EMBL" id="NSL87721.1"/>
    </source>
</evidence>
<dbReference type="InterPro" id="IPR004360">
    <property type="entry name" value="Glyas_Fos-R_dOase_dom"/>
</dbReference>
<proteinExistence type="predicted"/>
<gene>
    <name evidence="2" type="ORF">ECE50_012810</name>
</gene>
<dbReference type="Pfam" id="PF00903">
    <property type="entry name" value="Glyoxalase"/>
    <property type="match status" value="1"/>
</dbReference>
<dbReference type="Proteomes" id="UP000281028">
    <property type="component" value="Unassembled WGS sequence"/>
</dbReference>
<evidence type="ECO:0000259" key="1">
    <source>
        <dbReference type="Pfam" id="PF00903"/>
    </source>
</evidence>
<protein>
    <submittedName>
        <fullName evidence="2">Glyoxalase</fullName>
    </submittedName>
</protein>
<dbReference type="EMBL" id="RIAR02000001">
    <property type="protein sequence ID" value="NSL87721.1"/>
    <property type="molecule type" value="Genomic_DNA"/>
</dbReference>
<comment type="caution">
    <text evidence="2">The sequence shown here is derived from an EMBL/GenBank/DDBJ whole genome shotgun (WGS) entry which is preliminary data.</text>
</comment>
<organism evidence="2 3">
    <name type="scientific">Chitinophaga solisilvae</name>
    <dbReference type="NCBI Taxonomy" id="1233460"/>
    <lineage>
        <taxon>Bacteria</taxon>
        <taxon>Pseudomonadati</taxon>
        <taxon>Bacteroidota</taxon>
        <taxon>Chitinophagia</taxon>
        <taxon>Chitinophagales</taxon>
        <taxon>Chitinophagaceae</taxon>
        <taxon>Chitinophaga</taxon>
    </lineage>
</organism>
<dbReference type="SUPFAM" id="SSF54593">
    <property type="entry name" value="Glyoxalase/Bleomycin resistance protein/Dihydroxybiphenyl dioxygenase"/>
    <property type="match status" value="1"/>
</dbReference>
<evidence type="ECO:0000313" key="3">
    <source>
        <dbReference type="Proteomes" id="UP000281028"/>
    </source>
</evidence>
<dbReference type="AlphaFoldDB" id="A0A3S1JHV1"/>
<dbReference type="OrthoDB" id="9795618at2"/>